<protein>
    <submittedName>
        <fullName evidence="1">MmcQ/YjbR family DNA-binding protein</fullName>
    </submittedName>
</protein>
<comment type="caution">
    <text evidence="1">The sequence shown here is derived from an EMBL/GenBank/DDBJ whole genome shotgun (WGS) entry which is preliminary data.</text>
</comment>
<dbReference type="GO" id="GO:0003677">
    <property type="term" value="F:DNA binding"/>
    <property type="evidence" value="ECO:0007669"/>
    <property type="project" value="UniProtKB-KW"/>
</dbReference>
<gene>
    <name evidence="1" type="ORF">ACIB24_01445</name>
</gene>
<evidence type="ECO:0000313" key="2">
    <source>
        <dbReference type="Proteomes" id="UP001612915"/>
    </source>
</evidence>
<organism evidence="1 2">
    <name type="scientific">Spongisporangium articulatum</name>
    <dbReference type="NCBI Taxonomy" id="3362603"/>
    <lineage>
        <taxon>Bacteria</taxon>
        <taxon>Bacillati</taxon>
        <taxon>Actinomycetota</taxon>
        <taxon>Actinomycetes</taxon>
        <taxon>Kineosporiales</taxon>
        <taxon>Kineosporiaceae</taxon>
        <taxon>Spongisporangium</taxon>
    </lineage>
</organism>
<name>A0ABW8AH87_9ACTN</name>
<keyword evidence="1" id="KW-0238">DNA-binding</keyword>
<reference evidence="1 2" key="1">
    <citation type="submission" date="2024-10" db="EMBL/GenBank/DDBJ databases">
        <title>The Natural Products Discovery Center: Release of the First 8490 Sequenced Strains for Exploring Actinobacteria Biosynthetic Diversity.</title>
        <authorList>
            <person name="Kalkreuter E."/>
            <person name="Kautsar S.A."/>
            <person name="Yang D."/>
            <person name="Bader C.D."/>
            <person name="Teijaro C.N."/>
            <person name="Fluegel L."/>
            <person name="Davis C.M."/>
            <person name="Simpson J.R."/>
            <person name="Lauterbach L."/>
            <person name="Steele A.D."/>
            <person name="Gui C."/>
            <person name="Meng S."/>
            <person name="Li G."/>
            <person name="Viehrig K."/>
            <person name="Ye F."/>
            <person name="Su P."/>
            <person name="Kiefer A.F."/>
            <person name="Nichols A."/>
            <person name="Cepeda A.J."/>
            <person name="Yan W."/>
            <person name="Fan B."/>
            <person name="Jiang Y."/>
            <person name="Adhikari A."/>
            <person name="Zheng C.-J."/>
            <person name="Schuster L."/>
            <person name="Cowan T.M."/>
            <person name="Smanski M.J."/>
            <person name="Chevrette M.G."/>
            <person name="De Carvalho L.P.S."/>
            <person name="Shen B."/>
        </authorList>
    </citation>
    <scope>NUCLEOTIDE SEQUENCE [LARGE SCALE GENOMIC DNA]</scope>
    <source>
        <strain evidence="1 2">NPDC049639</strain>
    </source>
</reference>
<dbReference type="EMBL" id="JBITLV010000001">
    <property type="protein sequence ID" value="MFI7585720.1"/>
    <property type="molecule type" value="Genomic_DNA"/>
</dbReference>
<dbReference type="InterPro" id="IPR038056">
    <property type="entry name" value="YjbR-like_sf"/>
</dbReference>
<dbReference type="Pfam" id="PF04237">
    <property type="entry name" value="YjbR"/>
    <property type="match status" value="1"/>
</dbReference>
<dbReference type="InterPro" id="IPR058532">
    <property type="entry name" value="YjbR/MT2646/Rv2570-like"/>
</dbReference>
<keyword evidence="2" id="KW-1185">Reference proteome</keyword>
<proteinExistence type="predicted"/>
<dbReference type="Proteomes" id="UP001612915">
    <property type="component" value="Unassembled WGS sequence"/>
</dbReference>
<evidence type="ECO:0000313" key="1">
    <source>
        <dbReference type="EMBL" id="MFI7585720.1"/>
    </source>
</evidence>
<dbReference type="SUPFAM" id="SSF142906">
    <property type="entry name" value="YjbR-like"/>
    <property type="match status" value="1"/>
</dbReference>
<accession>A0ABW8AH87</accession>
<dbReference type="RefSeq" id="WP_398274096.1">
    <property type="nucleotide sequence ID" value="NZ_JBITLV010000001.1"/>
</dbReference>
<sequence length="121" mass="13482">MATYEDVRRLAMALPGVTEGARWRNPTWFVGTRGFAWQRPLSKKDRKDLGDDAPHPDREVLGLVVEDLGVREGLLAEGRPGLFTIPHFADYAAFLVLLDEVDEEQLAELLEDAWAVVAPPA</sequence>